<evidence type="ECO:0000256" key="5">
    <source>
        <dbReference type="ARBA" id="ARBA00022755"/>
    </source>
</evidence>
<evidence type="ECO:0000313" key="16">
    <source>
        <dbReference type="Proteomes" id="UP000294599"/>
    </source>
</evidence>
<dbReference type="OrthoDB" id="9803580at2"/>
<proteinExistence type="inferred from homology"/>
<comment type="function">
    <text evidence="12">Catalyzes the oxidation of 5,10-methylenetetrahydrofolate to 5,10-methenyltetrahydrofolate and then the hydrolysis of 5,10-methenyltetrahydrofolate to 10-formyltetrahydrofolate.</text>
</comment>
<dbReference type="NCBIfam" id="NF008058">
    <property type="entry name" value="PRK10792.1"/>
    <property type="match status" value="1"/>
</dbReference>
<dbReference type="PANTHER" id="PTHR48099:SF5">
    <property type="entry name" value="C-1-TETRAHYDROFOLATE SYNTHASE, CYTOPLASMIC"/>
    <property type="match status" value="1"/>
</dbReference>
<evidence type="ECO:0000256" key="11">
    <source>
        <dbReference type="ARBA" id="ARBA00023268"/>
    </source>
</evidence>
<dbReference type="Gene3D" id="3.40.50.720">
    <property type="entry name" value="NAD(P)-binding Rossmann-like Domain"/>
    <property type="match status" value="1"/>
</dbReference>
<dbReference type="RefSeq" id="WP_123521853.1">
    <property type="nucleotide sequence ID" value="NZ_JBHLWF010000005.1"/>
</dbReference>
<dbReference type="EMBL" id="SMAF01000001">
    <property type="protein sequence ID" value="TCT01226.1"/>
    <property type="molecule type" value="Genomic_DNA"/>
</dbReference>
<evidence type="ECO:0000256" key="6">
    <source>
        <dbReference type="ARBA" id="ARBA00022801"/>
    </source>
</evidence>
<dbReference type="EC" id="3.5.4.9" evidence="12"/>
<dbReference type="InterPro" id="IPR020631">
    <property type="entry name" value="THF_DH/CycHdrlase_NAD-bd_dom"/>
</dbReference>
<feature type="domain" description="Tetrahydrofolate dehydrogenase/cyclohydrolase NAD(P)-binding" evidence="14">
    <location>
        <begin position="140"/>
        <end position="281"/>
    </location>
</feature>
<comment type="catalytic activity">
    <reaction evidence="12">
        <text>(6R)-5,10-methenyltetrahydrofolate + H2O = (6R)-10-formyltetrahydrofolate + H(+)</text>
        <dbReference type="Rhea" id="RHEA:23700"/>
        <dbReference type="ChEBI" id="CHEBI:15377"/>
        <dbReference type="ChEBI" id="CHEBI:15378"/>
        <dbReference type="ChEBI" id="CHEBI:57455"/>
        <dbReference type="ChEBI" id="CHEBI:195366"/>
        <dbReference type="EC" id="3.5.4.9"/>
    </reaction>
</comment>
<keyword evidence="7 12" id="KW-0521">NADP</keyword>
<gene>
    <name evidence="12" type="primary">folD</name>
    <name evidence="15" type="ORF">EDC25_10181</name>
</gene>
<evidence type="ECO:0000256" key="12">
    <source>
        <dbReference type="HAMAP-Rule" id="MF_01576"/>
    </source>
</evidence>
<dbReference type="InterPro" id="IPR046346">
    <property type="entry name" value="Aminoacid_DH-like_N_sf"/>
</dbReference>
<keyword evidence="16" id="KW-1185">Reference proteome</keyword>
<dbReference type="GO" id="GO:0005829">
    <property type="term" value="C:cytosol"/>
    <property type="evidence" value="ECO:0007669"/>
    <property type="project" value="TreeGrafter"/>
</dbReference>
<dbReference type="EC" id="1.5.1.5" evidence="12"/>
<dbReference type="Gene3D" id="3.40.50.10860">
    <property type="entry name" value="Leucine Dehydrogenase, chain A, domain 1"/>
    <property type="match status" value="1"/>
</dbReference>
<dbReference type="InterPro" id="IPR036291">
    <property type="entry name" value="NAD(P)-bd_dom_sf"/>
</dbReference>
<dbReference type="SUPFAM" id="SSF51735">
    <property type="entry name" value="NAD(P)-binding Rossmann-fold domains"/>
    <property type="match status" value="1"/>
</dbReference>
<keyword evidence="9 12" id="KW-0368">Histidine biosynthesis</keyword>
<comment type="caution">
    <text evidence="15">The sequence shown here is derived from an EMBL/GenBank/DDBJ whole genome shotgun (WGS) entry which is preliminary data.</text>
</comment>
<comment type="pathway">
    <text evidence="1 12">One-carbon metabolism; tetrahydrofolate interconversion.</text>
</comment>
<dbReference type="GO" id="GO:0006164">
    <property type="term" value="P:purine nucleotide biosynthetic process"/>
    <property type="evidence" value="ECO:0007669"/>
    <property type="project" value="UniProtKB-KW"/>
</dbReference>
<dbReference type="Pfam" id="PF00763">
    <property type="entry name" value="THF_DHG_CYH"/>
    <property type="match status" value="1"/>
</dbReference>
<keyword evidence="10 12" id="KW-0486">Methionine biosynthesis</keyword>
<feature type="domain" description="Tetrahydrofolate dehydrogenase/cyclohydrolase catalytic" evidence="13">
    <location>
        <begin position="6"/>
        <end position="121"/>
    </location>
</feature>
<comment type="caution">
    <text evidence="12">Lacks conserved residue(s) required for the propagation of feature annotation.</text>
</comment>
<dbReference type="Proteomes" id="UP000294599">
    <property type="component" value="Unassembled WGS sequence"/>
</dbReference>
<dbReference type="PROSITE" id="PS00767">
    <property type="entry name" value="THF_DHG_CYH_2"/>
    <property type="match status" value="1"/>
</dbReference>
<protein>
    <recommendedName>
        <fullName evidence="12">Bifunctional protein FolD</fullName>
    </recommendedName>
    <domain>
        <recommendedName>
            <fullName evidence="12">Methylenetetrahydrofolate dehydrogenase</fullName>
            <ecNumber evidence="12">1.5.1.5</ecNumber>
        </recommendedName>
    </domain>
    <domain>
        <recommendedName>
            <fullName evidence="12">Methenyltetrahydrofolate cyclohydrolase</fullName>
            <ecNumber evidence="12">3.5.4.9</ecNumber>
        </recommendedName>
    </domain>
</protein>
<evidence type="ECO:0000256" key="7">
    <source>
        <dbReference type="ARBA" id="ARBA00022857"/>
    </source>
</evidence>
<feature type="binding site" evidence="12">
    <location>
        <begin position="166"/>
        <end position="168"/>
    </location>
    <ligand>
        <name>NADP(+)</name>
        <dbReference type="ChEBI" id="CHEBI:58349"/>
    </ligand>
</feature>
<keyword evidence="4 12" id="KW-0028">Amino-acid biosynthesis</keyword>
<evidence type="ECO:0000256" key="9">
    <source>
        <dbReference type="ARBA" id="ARBA00023102"/>
    </source>
</evidence>
<dbReference type="AlphaFoldDB" id="A0A4R3LNF5"/>
<comment type="similarity">
    <text evidence="12">Belongs to the tetrahydrofolate dehydrogenase/cyclohydrolase family.</text>
</comment>
<evidence type="ECO:0000259" key="13">
    <source>
        <dbReference type="Pfam" id="PF00763"/>
    </source>
</evidence>
<evidence type="ECO:0000259" key="14">
    <source>
        <dbReference type="Pfam" id="PF02882"/>
    </source>
</evidence>
<dbReference type="FunFam" id="3.40.50.10860:FF:000005">
    <property type="entry name" value="C-1-tetrahydrofolate synthase, cytoplasmic, putative"/>
    <property type="match status" value="1"/>
</dbReference>
<evidence type="ECO:0000256" key="1">
    <source>
        <dbReference type="ARBA" id="ARBA00004777"/>
    </source>
</evidence>
<dbReference type="InterPro" id="IPR020630">
    <property type="entry name" value="THF_DH/CycHdrlase_cat_dom"/>
</dbReference>
<dbReference type="GO" id="GO:0004488">
    <property type="term" value="F:methylenetetrahydrofolate dehydrogenase (NADP+) activity"/>
    <property type="evidence" value="ECO:0007669"/>
    <property type="project" value="UniProtKB-UniRule"/>
</dbReference>
<keyword evidence="8 12" id="KW-0560">Oxidoreductase</keyword>
<keyword evidence="11 12" id="KW-0511">Multifunctional enzyme</keyword>
<evidence type="ECO:0000256" key="2">
    <source>
        <dbReference type="ARBA" id="ARBA00011738"/>
    </source>
</evidence>
<keyword evidence="5 12" id="KW-0658">Purine biosynthesis</keyword>
<evidence type="ECO:0000256" key="10">
    <source>
        <dbReference type="ARBA" id="ARBA00023167"/>
    </source>
</evidence>
<keyword evidence="6 12" id="KW-0378">Hydrolase</keyword>
<organism evidence="15 16">
    <name type="scientific">Pseudofulvimonas gallinarii</name>
    <dbReference type="NCBI Taxonomy" id="634155"/>
    <lineage>
        <taxon>Bacteria</taxon>
        <taxon>Pseudomonadati</taxon>
        <taxon>Pseudomonadota</taxon>
        <taxon>Gammaproteobacteria</taxon>
        <taxon>Lysobacterales</taxon>
        <taxon>Rhodanobacteraceae</taxon>
        <taxon>Pseudofulvimonas</taxon>
    </lineage>
</organism>
<evidence type="ECO:0000256" key="8">
    <source>
        <dbReference type="ARBA" id="ARBA00023002"/>
    </source>
</evidence>
<dbReference type="UniPathway" id="UPA00193"/>
<dbReference type="GO" id="GO:0009086">
    <property type="term" value="P:methionine biosynthetic process"/>
    <property type="evidence" value="ECO:0007669"/>
    <property type="project" value="UniProtKB-KW"/>
</dbReference>
<dbReference type="PRINTS" id="PR00085">
    <property type="entry name" value="THFDHDRGNASE"/>
</dbReference>
<dbReference type="SUPFAM" id="SSF53223">
    <property type="entry name" value="Aminoacid dehydrogenase-like, N-terminal domain"/>
    <property type="match status" value="1"/>
</dbReference>
<dbReference type="GO" id="GO:0000105">
    <property type="term" value="P:L-histidine biosynthetic process"/>
    <property type="evidence" value="ECO:0007669"/>
    <property type="project" value="UniProtKB-KW"/>
</dbReference>
<dbReference type="GO" id="GO:0035999">
    <property type="term" value="P:tetrahydrofolate interconversion"/>
    <property type="evidence" value="ECO:0007669"/>
    <property type="project" value="UniProtKB-UniRule"/>
</dbReference>
<name>A0A4R3LNF5_9GAMM</name>
<dbReference type="CDD" id="cd01080">
    <property type="entry name" value="NAD_bind_m-THF_DH_Cyclohyd"/>
    <property type="match status" value="1"/>
</dbReference>
<accession>A0A4R3LNF5</accession>
<dbReference type="FunFam" id="3.40.50.720:FF:000006">
    <property type="entry name" value="Bifunctional protein FolD"/>
    <property type="match status" value="1"/>
</dbReference>
<evidence type="ECO:0000256" key="3">
    <source>
        <dbReference type="ARBA" id="ARBA00022563"/>
    </source>
</evidence>
<dbReference type="HAMAP" id="MF_01576">
    <property type="entry name" value="THF_DHG_CYH"/>
    <property type="match status" value="1"/>
</dbReference>
<reference evidence="15 16" key="1">
    <citation type="submission" date="2019-03" db="EMBL/GenBank/DDBJ databases">
        <title>Genomic Encyclopedia of Type Strains, Phase IV (KMG-IV): sequencing the most valuable type-strain genomes for metagenomic binning, comparative biology and taxonomic classification.</title>
        <authorList>
            <person name="Goeker M."/>
        </authorList>
    </citation>
    <scope>NUCLEOTIDE SEQUENCE [LARGE SCALE GENOMIC DNA]</scope>
    <source>
        <strain evidence="15 16">DSM 21944</strain>
    </source>
</reference>
<dbReference type="Pfam" id="PF02882">
    <property type="entry name" value="THF_DHG_CYH_C"/>
    <property type="match status" value="1"/>
</dbReference>
<comment type="subunit">
    <text evidence="2 12">Homodimer.</text>
</comment>
<dbReference type="InterPro" id="IPR000672">
    <property type="entry name" value="THF_DH/CycHdrlase"/>
</dbReference>
<dbReference type="GO" id="GO:0004477">
    <property type="term" value="F:methenyltetrahydrofolate cyclohydrolase activity"/>
    <property type="evidence" value="ECO:0007669"/>
    <property type="project" value="UniProtKB-UniRule"/>
</dbReference>
<sequence>MPAQILDGRSLADAHLDRIRGEVDARLARGLRAPALAVILVGDDPASAVYVRNKRSAARRAGIDAVDYDLPADVAGDDLFALIDRLNADTAIDGILLQLPLPPHIDPAALIQRIAPGKDVDGFHAENMGRLVLRQPGLRPCTPKGVIELLKHSGATFYGEHAVIVGASNHVGRPMVLELLLAGATVTCCHRFTRNLAAHVAEAELLVVAVGRPGIVKGEWIRPGARVIDVGINRREDGSLCGDVDFEAAAERASWITPVPGGVGPMTVAMLMQNTLEAADRAGDL</sequence>
<comment type="catalytic activity">
    <reaction evidence="12">
        <text>(6R)-5,10-methylene-5,6,7,8-tetrahydrofolate + NADP(+) = (6R)-5,10-methenyltetrahydrofolate + NADPH</text>
        <dbReference type="Rhea" id="RHEA:22812"/>
        <dbReference type="ChEBI" id="CHEBI:15636"/>
        <dbReference type="ChEBI" id="CHEBI:57455"/>
        <dbReference type="ChEBI" id="CHEBI:57783"/>
        <dbReference type="ChEBI" id="CHEBI:58349"/>
        <dbReference type="EC" id="1.5.1.5"/>
    </reaction>
</comment>
<dbReference type="InterPro" id="IPR020867">
    <property type="entry name" value="THF_DH/CycHdrlase_CS"/>
</dbReference>
<dbReference type="PANTHER" id="PTHR48099">
    <property type="entry name" value="C-1-TETRAHYDROFOLATE SYNTHASE, CYTOPLASMIC-RELATED"/>
    <property type="match status" value="1"/>
</dbReference>
<feature type="binding site" evidence="12">
    <location>
        <position position="232"/>
    </location>
    <ligand>
        <name>NADP(+)</name>
        <dbReference type="ChEBI" id="CHEBI:58349"/>
    </ligand>
</feature>
<keyword evidence="3 12" id="KW-0554">One-carbon metabolism</keyword>
<evidence type="ECO:0000256" key="4">
    <source>
        <dbReference type="ARBA" id="ARBA00022605"/>
    </source>
</evidence>
<evidence type="ECO:0000313" key="15">
    <source>
        <dbReference type="EMBL" id="TCT01226.1"/>
    </source>
</evidence>